<evidence type="ECO:0000313" key="4">
    <source>
        <dbReference type="Proteomes" id="UP000279029"/>
    </source>
</evidence>
<evidence type="ECO:0008006" key="5">
    <source>
        <dbReference type="Google" id="ProtNLM"/>
    </source>
</evidence>
<name>A0A3P7NUL0_9FIRM</name>
<feature type="region of interest" description="Disordered" evidence="1">
    <location>
        <begin position="150"/>
        <end position="172"/>
    </location>
</feature>
<dbReference type="OrthoDB" id="2249781at2"/>
<protein>
    <recommendedName>
        <fullName evidence="5">Cell wall-active antibiotics response LiaF-like C-terminal domain-containing protein</fullName>
    </recommendedName>
</protein>
<keyword evidence="2" id="KW-0732">Signal</keyword>
<reference evidence="3 4" key="1">
    <citation type="submission" date="2018-09" db="EMBL/GenBank/DDBJ databases">
        <authorList>
            <person name="Postec A."/>
        </authorList>
    </citation>
    <scope>NUCLEOTIDE SEQUENCE [LARGE SCALE GENOMIC DNA]</scope>
    <source>
        <strain evidence="3">70B-A</strain>
    </source>
</reference>
<dbReference type="RefSeq" id="WP_125136060.1">
    <property type="nucleotide sequence ID" value="NZ_LR130778.1"/>
</dbReference>
<feature type="chain" id="PRO_5039530196" description="Cell wall-active antibiotics response LiaF-like C-terminal domain-containing protein" evidence="2">
    <location>
        <begin position="22"/>
        <end position="172"/>
    </location>
</feature>
<accession>A0A3P7NUL0</accession>
<dbReference type="EMBL" id="LR130778">
    <property type="protein sequence ID" value="VDN46575.1"/>
    <property type="molecule type" value="Genomic_DNA"/>
</dbReference>
<proteinExistence type="predicted"/>
<sequence length="172" mass="18664">MKKGKIIGVAGLAALAGSGYAAYKTMTKVKVLKATYDQVIAFNGSEKKYETFEGDSYAAVFAGVEIDLSEAEMVGDSASLRIYAEFAGVEITVPKDWNVKVDGIADKAGVSNQVDYRPDDTTSKRLTIDYNIKFAGLEIKRVDEEDTIEVEIEDEPSFGDPEIKESDAPAES</sequence>
<dbReference type="AlphaFoldDB" id="A0A3P7NUL0"/>
<keyword evidence="4" id="KW-1185">Reference proteome</keyword>
<evidence type="ECO:0000256" key="2">
    <source>
        <dbReference type="SAM" id="SignalP"/>
    </source>
</evidence>
<organism evidence="3 4">
    <name type="scientific">Petrocella atlantisensis</name>
    <dbReference type="NCBI Taxonomy" id="2173034"/>
    <lineage>
        <taxon>Bacteria</taxon>
        <taxon>Bacillati</taxon>
        <taxon>Bacillota</taxon>
        <taxon>Clostridia</taxon>
        <taxon>Lachnospirales</taxon>
        <taxon>Vallitaleaceae</taxon>
        <taxon>Petrocella</taxon>
    </lineage>
</organism>
<feature type="signal peptide" evidence="2">
    <location>
        <begin position="1"/>
        <end position="21"/>
    </location>
</feature>
<gene>
    <name evidence="3" type="ORF">PATL70BA_0708</name>
</gene>
<dbReference type="Proteomes" id="UP000279029">
    <property type="component" value="Chromosome"/>
</dbReference>
<evidence type="ECO:0000256" key="1">
    <source>
        <dbReference type="SAM" id="MobiDB-lite"/>
    </source>
</evidence>
<feature type="compositionally biased region" description="Basic and acidic residues" evidence="1">
    <location>
        <begin position="161"/>
        <end position="172"/>
    </location>
</feature>
<dbReference type="KEGG" id="cbar:PATL70BA_0708"/>
<evidence type="ECO:0000313" key="3">
    <source>
        <dbReference type="EMBL" id="VDN46575.1"/>
    </source>
</evidence>